<dbReference type="GO" id="GO:0005737">
    <property type="term" value="C:cytoplasm"/>
    <property type="evidence" value="ECO:0007669"/>
    <property type="project" value="TreeGrafter"/>
</dbReference>
<dbReference type="NCBIfam" id="TIGR02352">
    <property type="entry name" value="thiamin_ThiO"/>
    <property type="match status" value="1"/>
</dbReference>
<evidence type="ECO:0000256" key="1">
    <source>
        <dbReference type="ARBA" id="ARBA00004948"/>
    </source>
</evidence>
<sequence>MRVHTGKRLTVVGAGVIGASVAWLAAREGWQVELIDPLLAEGAEQTGASWAAGGMLAPFSEAWPGEDDVFELGAASLRRWPDFGARLRDETGVDVFTGTGTLLVAVDGADIERLTMVADWLTTHGYRPQRLTRTQVREEVPSLSRSVRGGLLVPEELSVDNRALLPALRRAAEAAGARLSARELTSIDECGGDQVVLAAGSDSPRLWPGLPVHPAKGEILRLRRRPGTPPLPTRIVRGLVHGRHVYLVPRDGGMVVGATQHEGHDQQVTVGGVRDLIADAEALLPSIGEYQLADAMAGLRPMSPDNLPLIGRLSDRVVAATGHGRNGVLLTAVTVDAVLAELDGGQLADAKAADPGRF</sequence>
<dbReference type="Pfam" id="PF01266">
    <property type="entry name" value="DAO"/>
    <property type="match status" value="1"/>
</dbReference>
<protein>
    <recommendedName>
        <fullName evidence="5">glycine oxidase</fullName>
        <ecNumber evidence="5">1.4.3.19</ecNumber>
    </recommendedName>
</protein>
<comment type="caution">
    <text evidence="7">The sequence shown here is derived from an EMBL/GenBank/DDBJ whole genome shotgun (WGS) entry which is preliminary data.</text>
</comment>
<evidence type="ECO:0000313" key="7">
    <source>
        <dbReference type="EMBL" id="MDG3016240.1"/>
    </source>
</evidence>
<name>A0A9X4M3A6_9ACTN</name>
<dbReference type="AlphaFoldDB" id="A0A9X4M3A6"/>
<evidence type="ECO:0000256" key="5">
    <source>
        <dbReference type="ARBA" id="ARBA00050018"/>
    </source>
</evidence>
<dbReference type="Gene3D" id="3.50.50.60">
    <property type="entry name" value="FAD/NAD(P)-binding domain"/>
    <property type="match status" value="1"/>
</dbReference>
<gene>
    <name evidence="7" type="primary">thiO</name>
    <name evidence="7" type="ORF">NVS88_16925</name>
</gene>
<evidence type="ECO:0000259" key="6">
    <source>
        <dbReference type="Pfam" id="PF01266"/>
    </source>
</evidence>
<dbReference type="SUPFAM" id="SSF54373">
    <property type="entry name" value="FAD-linked reductases, C-terminal domain"/>
    <property type="match status" value="1"/>
</dbReference>
<dbReference type="Gene3D" id="3.30.9.10">
    <property type="entry name" value="D-Amino Acid Oxidase, subunit A, domain 2"/>
    <property type="match status" value="1"/>
</dbReference>
<dbReference type="SUPFAM" id="SSF51971">
    <property type="entry name" value="Nucleotide-binding domain"/>
    <property type="match status" value="1"/>
</dbReference>
<proteinExistence type="predicted"/>
<dbReference type="EMBL" id="JANRHA010000012">
    <property type="protein sequence ID" value="MDG3016240.1"/>
    <property type="molecule type" value="Genomic_DNA"/>
</dbReference>
<feature type="domain" description="FAD dependent oxidoreductase" evidence="6">
    <location>
        <begin position="9"/>
        <end position="334"/>
    </location>
</feature>
<dbReference type="GO" id="GO:0043799">
    <property type="term" value="F:glycine oxidase activity"/>
    <property type="evidence" value="ECO:0007669"/>
    <property type="project" value="UniProtKB-EC"/>
</dbReference>
<organism evidence="7 8">
    <name type="scientific">Speluncibacter jeojiensis</name>
    <dbReference type="NCBI Taxonomy" id="2710754"/>
    <lineage>
        <taxon>Bacteria</taxon>
        <taxon>Bacillati</taxon>
        <taxon>Actinomycetota</taxon>
        <taxon>Actinomycetes</taxon>
        <taxon>Mycobacteriales</taxon>
        <taxon>Speluncibacteraceae</taxon>
        <taxon>Speluncibacter</taxon>
    </lineage>
</organism>
<accession>A0A9X4M3A6</accession>
<keyword evidence="3 7" id="KW-0560">Oxidoreductase</keyword>
<dbReference type="InterPro" id="IPR006076">
    <property type="entry name" value="FAD-dep_OxRdtase"/>
</dbReference>
<evidence type="ECO:0000256" key="4">
    <source>
        <dbReference type="ARBA" id="ARBA00049872"/>
    </source>
</evidence>
<keyword evidence="8" id="KW-1185">Reference proteome</keyword>
<keyword evidence="2" id="KW-0784">Thiamine biosynthesis</keyword>
<comment type="catalytic activity">
    <reaction evidence="4">
        <text>glycine + O2 + H2O = glyoxylate + H2O2 + NH4(+)</text>
        <dbReference type="Rhea" id="RHEA:11532"/>
        <dbReference type="ChEBI" id="CHEBI:15377"/>
        <dbReference type="ChEBI" id="CHEBI:15379"/>
        <dbReference type="ChEBI" id="CHEBI:16240"/>
        <dbReference type="ChEBI" id="CHEBI:28938"/>
        <dbReference type="ChEBI" id="CHEBI:36655"/>
        <dbReference type="ChEBI" id="CHEBI:57305"/>
        <dbReference type="EC" id="1.4.3.19"/>
    </reaction>
</comment>
<dbReference type="GO" id="GO:0050660">
    <property type="term" value="F:flavin adenine dinucleotide binding"/>
    <property type="evidence" value="ECO:0007669"/>
    <property type="project" value="InterPro"/>
</dbReference>
<dbReference type="Proteomes" id="UP001152755">
    <property type="component" value="Unassembled WGS sequence"/>
</dbReference>
<comment type="pathway">
    <text evidence="1">Cofactor biosynthesis; thiamine diphosphate biosynthesis.</text>
</comment>
<dbReference type="InterPro" id="IPR036188">
    <property type="entry name" value="FAD/NAD-bd_sf"/>
</dbReference>
<dbReference type="PANTHER" id="PTHR13847:SF289">
    <property type="entry name" value="GLYCINE OXIDASE"/>
    <property type="match status" value="1"/>
</dbReference>
<dbReference type="PANTHER" id="PTHR13847">
    <property type="entry name" value="SARCOSINE DEHYDROGENASE-RELATED"/>
    <property type="match status" value="1"/>
</dbReference>
<evidence type="ECO:0000256" key="3">
    <source>
        <dbReference type="ARBA" id="ARBA00023002"/>
    </source>
</evidence>
<dbReference type="EC" id="1.4.3.19" evidence="5"/>
<reference evidence="7" key="1">
    <citation type="submission" date="2022-08" db="EMBL/GenBank/DDBJ databases">
        <title>Genome analysis of Corynebacteriales strain.</title>
        <authorList>
            <person name="Lee S.D."/>
        </authorList>
    </citation>
    <scope>NUCLEOTIDE SEQUENCE</scope>
    <source>
        <strain evidence="7">D3-21</strain>
    </source>
</reference>
<evidence type="ECO:0000313" key="8">
    <source>
        <dbReference type="Proteomes" id="UP001152755"/>
    </source>
</evidence>
<dbReference type="GO" id="GO:0009228">
    <property type="term" value="P:thiamine biosynthetic process"/>
    <property type="evidence" value="ECO:0007669"/>
    <property type="project" value="UniProtKB-KW"/>
</dbReference>
<dbReference type="InterPro" id="IPR012727">
    <property type="entry name" value="Gly_oxidase_ThiO"/>
</dbReference>
<dbReference type="RefSeq" id="WP_277831540.1">
    <property type="nucleotide sequence ID" value="NZ_JAAIVF010000002.1"/>
</dbReference>
<evidence type="ECO:0000256" key="2">
    <source>
        <dbReference type="ARBA" id="ARBA00022977"/>
    </source>
</evidence>